<dbReference type="PANTHER" id="PTHR32085">
    <property type="entry name" value="PROTEIN CSF1"/>
    <property type="match status" value="1"/>
</dbReference>
<evidence type="ECO:0000256" key="1">
    <source>
        <dbReference type="SAM" id="MobiDB-lite"/>
    </source>
</evidence>
<accession>A0A642VBM4</accession>
<evidence type="ECO:0000259" key="2">
    <source>
        <dbReference type="Pfam" id="PF21678"/>
    </source>
</evidence>
<evidence type="ECO:0000313" key="4">
    <source>
        <dbReference type="EMBL" id="KAA8917047.1"/>
    </source>
</evidence>
<name>A0A642VBM4_9ASCO</name>
<feature type="region of interest" description="Disordered" evidence="1">
    <location>
        <begin position="261"/>
        <end position="286"/>
    </location>
</feature>
<dbReference type="Pfam" id="PF25038">
    <property type="entry name" value="Csf1_C"/>
    <property type="match status" value="1"/>
</dbReference>
<dbReference type="GO" id="GO:0006113">
    <property type="term" value="P:fermentation"/>
    <property type="evidence" value="ECO:0007669"/>
    <property type="project" value="InterPro"/>
</dbReference>
<dbReference type="EMBL" id="SWFS01000068">
    <property type="protein sequence ID" value="KAA8917047.1"/>
    <property type="molecule type" value="Genomic_DNA"/>
</dbReference>
<feature type="compositionally biased region" description="Low complexity" evidence="1">
    <location>
        <begin position="270"/>
        <end position="286"/>
    </location>
</feature>
<dbReference type="VEuPathDB" id="FungiDB:TRICI_000795"/>
<dbReference type="Proteomes" id="UP000761534">
    <property type="component" value="Unassembled WGS sequence"/>
</dbReference>
<feature type="region of interest" description="Disordered" evidence="1">
    <location>
        <begin position="1485"/>
        <end position="1515"/>
    </location>
</feature>
<proteinExistence type="predicted"/>
<dbReference type="InterPro" id="IPR056779">
    <property type="entry name" value="Csf1_C"/>
</dbReference>
<reference evidence="4" key="1">
    <citation type="journal article" date="2019" name="G3 (Bethesda)">
        <title>Genome Assemblies of Two Rare Opportunistic Yeast Pathogens: Diutina rugosa (syn. Candida rugosa) and Trichomonascus ciferrii (syn. Candida ciferrii).</title>
        <authorList>
            <person name="Mixao V."/>
            <person name="Saus E."/>
            <person name="Hansen A.P."/>
            <person name="Lass-Florl C."/>
            <person name="Gabaldon T."/>
        </authorList>
    </citation>
    <scope>NUCLEOTIDE SEQUENCE</scope>
    <source>
        <strain evidence="4">CBS 4856</strain>
    </source>
</reference>
<evidence type="ECO:0000313" key="5">
    <source>
        <dbReference type="Proteomes" id="UP000761534"/>
    </source>
</evidence>
<keyword evidence="5" id="KW-1185">Reference proteome</keyword>
<feature type="domain" description="Csf1 N-terminal" evidence="2">
    <location>
        <begin position="32"/>
        <end position="256"/>
    </location>
</feature>
<feature type="domain" description="Csf1 N-terminal" evidence="2">
    <location>
        <begin position="561"/>
        <end position="742"/>
    </location>
</feature>
<dbReference type="Pfam" id="PF21678">
    <property type="entry name" value="Csf1_N"/>
    <property type="match status" value="2"/>
</dbReference>
<dbReference type="GO" id="GO:0016020">
    <property type="term" value="C:membrane"/>
    <property type="evidence" value="ECO:0007669"/>
    <property type="project" value="InterPro"/>
</dbReference>
<protein>
    <submittedName>
        <fullName evidence="4">Uncharacterized protein</fullName>
    </submittedName>
</protein>
<dbReference type="OrthoDB" id="10051416at2759"/>
<sequence length="2304" mass="257362">MNISPIKGRYVPEIDSKAILDSAKAGPSYEPELFIDGLVIHGHRLFGLPPTEPTYFCKWDFDIGKVLINGEFEVIQSLGRVGRALSYTFRDSENSLILPVPILYDVLYLSLKVDSVKVQLHTSTTTLEVLTSDIGLSLNDLNNDRYSSRMSLKIPWIHTALFGNFRKQDSSESQSLAAAFKTSVAITNFVQKRDFEVTHEQQQEHIALHDGPFQRCPFLLDSNHRAEYDRKAEGIEPSISLPGVPAPLTSETVSLIDPGLSTRMMYDDGSSTSSSSASSKSQRAESSFLPSVAGSSVSSLHTASSKRAPSWHPDSLTPLHTAENKCSSIDSGVQSGEYFSDSMFLPPESWDTTGSSGTKHHLPFRLHPTTHYSVQEAICPRTRLDPDYEYDNVIVQFGPVEGHMGPYAIGAISSIIETAQHQDIGSTMDALQVDVLNKIRYINYGKPEVKNVRIMVPNINVKYGALHEVYPNVDCTTHPPFIENDQSHLYLDCQDINIVLRQTHPKRPQTLGEYMQNTEEVPTWTTVYLDVENIALGLRRGQSDCPTADVVEGEAATFQDYTPLFFQIDQTEFWWNEEGSNVGSLRIKSIDSSIMSDHVKWAASFLDQNVKKIKELESNQHDILHTGQDRMAYVVHLLAAAGEKFDIQHDPSVLTKPAYIIRSPQHVRASTSWKIIVRLRHLLDSVPKSWLQEQDKLVMANNFVIDDNVKEKVISVFSRWRSWELTNIAESYFFRHAMVETSLKESLISATTNLYLDIENIGFRIQYSDEEDFLCFDYLNIMFGWHKETRGAPGGSLVVDAVDVVKADSSVSCSNIRTRISQNLLDVYDSVADLGLLNAAPSTAKTRENVVRQQNKQSRFPTVDFNIAIRLKEISGLLDFPSLFGRLDCSDIRFCFLFNQVDRTKTNVVSSSVLTMHQLRSGLYWKDVNRSKSVGTTTVNDVKLTLVFSGELSTCSKFINVDSGETRVSLDQDLVKLAKMGIAFIENDFKRFEKYLQEPNTKQELLTIPDQPVKKRGAPLYIGPIYLKVHSSSVKSDVVLLPSYSFSYYCGDTKLFVRQVDATSFCSEIDVQKQKLDILTLLKDRPQRVVSLFFSNIESLSRIELSEGEVSSLNVVELLLNFGQIDFTIEPAAGELIKTGFKSLINEVGMVSEKCAELKELSKCEKTAAKQQLSSEQKIDTKNLANVNIIVERAVLMTSFGECSMAFDTKNLSFRFSSFSLAENGTITPKAKFGGIFTDSFTLVLISKELDKRASPIISGQTTITFQEAGDDSNGKDRLELSSDFIHVLLSPKSIELLFKIGDSLKIQHSMVQEKQPGEGTLRRYSQGGGQLEEPPNYGATLKRLTERTFAILSLNNVSIGWLFESTSSDDPIPGVLFGYEKFQITTADFKAKTTLSGVYLTPAVENDVFFIDPENTDVLNRPNTAYLPNISLTVLYSFTTPFPSLNMRLTGDSLRITCIPTIVNVVSKAVMSIGNTANALNNLVTNSPAPKKGVPSSKEAATSSEGSEEPQFGGGLDKRFRLPFSFRLDVEFEASIINLWSEVDFYHMTTTTSDAAHNSSLRNEMVPALFLQTPSVRAEVGYRLVEDATMPDLFNMEMLVSSSNNTIHPKFVPVAVEMWNTVKVMMKKQQLRAKKVPASQVKQSSSAEPSNDPYMYAREGSRLLHNLDVNIGVRFMRQEITLTCVPTAKVAATVSYDLLYLGLNTCGDANRGKFLSLSSRLHNLKTSLQHIYSREVSGYASIQNIMVVAAKNYGSVNELDPVMVAGKVADIMLDINMKQMQDLELFMDIWRPSGVLPTPVNEEFSNQEWPSTATSADENEGAIMYKYRRATTTLAIPWSVSIGIMNVHGVADMGQSVGKLLFELNKFWLSSQKSSNWEQNMMLGFDKVSLRSEGRLGGGVVIRRFHMRTAIMWEDVEDTGILSETYPVPLVQAVAGLDSVESKVSLDYHMFAILYLKGLQLSMSNQRDKKRVHGDRLLAVANCDVLDIYFTGLAASHFLDIYYTIMRMRSESNASYNAILKDSSTAAGTKDEAKSKKNDSTLGNVMANLTTVLDMRLGSLNCYVFPNSLTDTVVFVGAISGANAQYIQGQKDGMLESDLKMKMNEFVVALSNMRKTFPAEDINQITVSDYVIYAAEAAKGGTIISVPVCDIDMDTWQEFGKSIIEYTFDSSFGGRIDVGWNLGSINFIRDMWNAHAKAFAARKETYAMRFSSRRLSTMTIDEELKEVKLDSAYSYIPREPPIIAAPQLRDMGDATPPIEWIGLHRQRFPGLTHQVVILPLQSLVHEFGKFPFHNLFNTLLTFF</sequence>
<organism evidence="4 5">
    <name type="scientific">Trichomonascus ciferrii</name>
    <dbReference type="NCBI Taxonomy" id="44093"/>
    <lineage>
        <taxon>Eukaryota</taxon>
        <taxon>Fungi</taxon>
        <taxon>Dikarya</taxon>
        <taxon>Ascomycota</taxon>
        <taxon>Saccharomycotina</taxon>
        <taxon>Dipodascomycetes</taxon>
        <taxon>Dipodascales</taxon>
        <taxon>Trichomonascaceae</taxon>
        <taxon>Trichomonascus</taxon>
        <taxon>Trichomonascus ciferrii complex</taxon>
    </lineage>
</organism>
<evidence type="ECO:0000259" key="3">
    <source>
        <dbReference type="Pfam" id="PF25038"/>
    </source>
</evidence>
<feature type="domain" description="Csf1 C-terminal region" evidence="3">
    <location>
        <begin position="1196"/>
        <end position="2286"/>
    </location>
</feature>
<dbReference type="InterPro" id="IPR048636">
    <property type="entry name" value="Csf1_N"/>
</dbReference>
<dbReference type="InterPro" id="IPR029636">
    <property type="entry name" value="Csf1"/>
</dbReference>
<comment type="caution">
    <text evidence="4">The sequence shown here is derived from an EMBL/GenBank/DDBJ whole genome shotgun (WGS) entry which is preliminary data.</text>
</comment>
<gene>
    <name evidence="4" type="ORF">TRICI_000795</name>
</gene>
<dbReference type="PANTHER" id="PTHR32085:SF3">
    <property type="entry name" value="PROTEIN CSF1"/>
    <property type="match status" value="1"/>
</dbReference>